<sequence>MRTGRRSLLAAGPVSLAFVLPGLTGVTGIVMVATGTNRGESSGPGIAGLVVMLVFGALGVLFGIPIRMNRHTAVAVDARGVWLLNGRERQVVPWAGPAGVGVYWSRLGTRRGAKHGRPGPDRPWAVRFAEIRTERPLVPLL</sequence>
<dbReference type="EMBL" id="JAMQGM010000051">
    <property type="protein sequence ID" value="MCM2580137.1"/>
    <property type="molecule type" value="Genomic_DNA"/>
</dbReference>
<reference evidence="2" key="1">
    <citation type="journal article" date="2023" name="Int. J. Syst. Evol. Microbiol.">
        <title>Streptomyces meridianus sp. nov. isolated from brackish water of the Tagus estuary in Alcochete, Portugal.</title>
        <authorList>
            <person name="Santos J.D.N."/>
            <person name="Klimek D."/>
            <person name="Calusinska M."/>
            <person name="Lobo Da Cunha A."/>
            <person name="Catita J."/>
            <person name="Goncalves H."/>
            <person name="Gonzalez I."/>
            <person name="Reyes F."/>
            <person name="Lage O.M."/>
        </authorList>
    </citation>
    <scope>NUCLEOTIDE SEQUENCE</scope>
    <source>
        <strain evidence="2">MTZ3.1</strain>
    </source>
</reference>
<dbReference type="RefSeq" id="WP_251418684.1">
    <property type="nucleotide sequence ID" value="NZ_JAMQGM010000051.1"/>
</dbReference>
<dbReference type="Proteomes" id="UP001167160">
    <property type="component" value="Unassembled WGS sequence"/>
</dbReference>
<keyword evidence="3" id="KW-1185">Reference proteome</keyword>
<accession>A0ABT0XC88</accession>
<evidence type="ECO:0000256" key="1">
    <source>
        <dbReference type="SAM" id="Phobius"/>
    </source>
</evidence>
<keyword evidence="1" id="KW-0472">Membrane</keyword>
<evidence type="ECO:0000313" key="2">
    <source>
        <dbReference type="EMBL" id="MCM2580137.1"/>
    </source>
</evidence>
<keyword evidence="1" id="KW-1133">Transmembrane helix</keyword>
<feature type="transmembrane region" description="Helical" evidence="1">
    <location>
        <begin position="44"/>
        <end position="64"/>
    </location>
</feature>
<evidence type="ECO:0008006" key="4">
    <source>
        <dbReference type="Google" id="ProtNLM"/>
    </source>
</evidence>
<protein>
    <recommendedName>
        <fullName evidence="4">PH domain-containing protein</fullName>
    </recommendedName>
</protein>
<name>A0ABT0XC88_9ACTN</name>
<evidence type="ECO:0000313" key="3">
    <source>
        <dbReference type="Proteomes" id="UP001167160"/>
    </source>
</evidence>
<proteinExistence type="predicted"/>
<gene>
    <name evidence="2" type="ORF">M1E25_22780</name>
</gene>
<comment type="caution">
    <text evidence="2">The sequence shown here is derived from an EMBL/GenBank/DDBJ whole genome shotgun (WGS) entry which is preliminary data.</text>
</comment>
<organism evidence="2 3">
    <name type="scientific">Streptomyces meridianus</name>
    <dbReference type="NCBI Taxonomy" id="2938945"/>
    <lineage>
        <taxon>Bacteria</taxon>
        <taxon>Bacillati</taxon>
        <taxon>Actinomycetota</taxon>
        <taxon>Actinomycetes</taxon>
        <taxon>Kitasatosporales</taxon>
        <taxon>Streptomycetaceae</taxon>
        <taxon>Streptomyces</taxon>
    </lineage>
</organism>
<keyword evidence="1" id="KW-0812">Transmembrane</keyword>